<dbReference type="CDD" id="cd11642">
    <property type="entry name" value="SUMT"/>
    <property type="match status" value="1"/>
</dbReference>
<evidence type="ECO:0000256" key="5">
    <source>
        <dbReference type="ARBA" id="ARBA00022691"/>
    </source>
</evidence>
<accession>A0ABD6CW05</accession>
<evidence type="ECO:0000256" key="2">
    <source>
        <dbReference type="ARBA" id="ARBA00012162"/>
    </source>
</evidence>
<comment type="subunit">
    <text evidence="1">Homodimer.</text>
</comment>
<comment type="caution">
    <text evidence="8">The sequence shown here is derived from an EMBL/GenBank/DDBJ whole genome shotgun (WGS) entry which is preliminary data.</text>
</comment>
<evidence type="ECO:0000259" key="7">
    <source>
        <dbReference type="Pfam" id="PF00590"/>
    </source>
</evidence>
<dbReference type="EMBL" id="JBHUDL010000009">
    <property type="protein sequence ID" value="MFD1633334.1"/>
    <property type="molecule type" value="Genomic_DNA"/>
</dbReference>
<sequence>MTDYVGGGREMRPGTVSLVGAGPGDPELLTVKARRLLEEADAVLYDSLVSEAIRELPPASVERIDVGKRGDGERTTQAAINGLMVRRAAAGDDLVRLKSGDPCVFGRGGEEAEHLAAAGIPVEVVPGITSAIAGPELIGVPATHRDHASSLTVVTGHDDPTKTEGALDWDALAGSVTAGGTLVILMGVGRLPDNMGALRAGGVDPETPVAVVERASRPDEFAVTGTVETI</sequence>
<evidence type="ECO:0000313" key="9">
    <source>
        <dbReference type="Proteomes" id="UP001597075"/>
    </source>
</evidence>
<dbReference type="FunFam" id="3.40.1010.10:FF:000001">
    <property type="entry name" value="Siroheme synthase"/>
    <property type="match status" value="1"/>
</dbReference>
<evidence type="ECO:0000256" key="1">
    <source>
        <dbReference type="ARBA" id="ARBA00011738"/>
    </source>
</evidence>
<dbReference type="InterPro" id="IPR000878">
    <property type="entry name" value="4pyrrol_Mease"/>
</dbReference>
<dbReference type="EC" id="2.1.1.107" evidence="2"/>
<dbReference type="AlphaFoldDB" id="A0ABD6CW05"/>
<evidence type="ECO:0000313" key="8">
    <source>
        <dbReference type="EMBL" id="MFD1633334.1"/>
    </source>
</evidence>
<dbReference type="InterPro" id="IPR035996">
    <property type="entry name" value="4pyrrol_Methylase_sf"/>
</dbReference>
<reference evidence="8 9" key="1">
    <citation type="journal article" date="2019" name="Int. J. Syst. Evol. Microbiol.">
        <title>The Global Catalogue of Microorganisms (GCM) 10K type strain sequencing project: providing services to taxonomists for standard genome sequencing and annotation.</title>
        <authorList>
            <consortium name="The Broad Institute Genomics Platform"/>
            <consortium name="The Broad Institute Genome Sequencing Center for Infectious Disease"/>
            <person name="Wu L."/>
            <person name="Ma J."/>
        </authorList>
    </citation>
    <scope>NUCLEOTIDE SEQUENCE [LARGE SCALE GENOMIC DNA]</scope>
    <source>
        <strain evidence="8 9">CGMCC 1.10594</strain>
    </source>
</reference>
<evidence type="ECO:0000256" key="3">
    <source>
        <dbReference type="ARBA" id="ARBA00022603"/>
    </source>
</evidence>
<evidence type="ECO:0000256" key="4">
    <source>
        <dbReference type="ARBA" id="ARBA00022679"/>
    </source>
</evidence>
<dbReference type="InterPro" id="IPR050161">
    <property type="entry name" value="Siro_Cobalamin_biosynth"/>
</dbReference>
<dbReference type="InterPro" id="IPR014777">
    <property type="entry name" value="4pyrrole_Mease_sub1"/>
</dbReference>
<keyword evidence="6" id="KW-0627">Porphyrin biosynthesis</keyword>
<dbReference type="NCBIfam" id="NF004790">
    <property type="entry name" value="PRK06136.1"/>
    <property type="match status" value="1"/>
</dbReference>
<proteinExistence type="predicted"/>
<dbReference type="InterPro" id="IPR003043">
    <property type="entry name" value="Uropor_MeTrfase_CS"/>
</dbReference>
<dbReference type="InterPro" id="IPR014776">
    <property type="entry name" value="4pyrrole_Mease_sub2"/>
</dbReference>
<feature type="non-terminal residue" evidence="8">
    <location>
        <position position="230"/>
    </location>
</feature>
<dbReference type="Proteomes" id="UP001597075">
    <property type="component" value="Unassembled WGS sequence"/>
</dbReference>
<protein>
    <recommendedName>
        <fullName evidence="2">uroporphyrinogen-III C-methyltransferase</fullName>
        <ecNumber evidence="2">2.1.1.107</ecNumber>
    </recommendedName>
</protein>
<name>A0ABD6CW05_9EURY</name>
<keyword evidence="5" id="KW-0949">S-adenosyl-L-methionine</keyword>
<dbReference type="SUPFAM" id="SSF53790">
    <property type="entry name" value="Tetrapyrrole methylase"/>
    <property type="match status" value="1"/>
</dbReference>
<dbReference type="NCBIfam" id="TIGR01469">
    <property type="entry name" value="cobA_cysG_Cterm"/>
    <property type="match status" value="1"/>
</dbReference>
<dbReference type="PANTHER" id="PTHR45790:SF3">
    <property type="entry name" value="S-ADENOSYL-L-METHIONINE-DEPENDENT UROPORPHYRINOGEN III METHYLTRANSFERASE, CHLOROPLASTIC"/>
    <property type="match status" value="1"/>
</dbReference>
<organism evidence="8 9">
    <name type="scientific">Haloplanus ruber</name>
    <dbReference type="NCBI Taxonomy" id="869892"/>
    <lineage>
        <taxon>Archaea</taxon>
        <taxon>Methanobacteriati</taxon>
        <taxon>Methanobacteriota</taxon>
        <taxon>Stenosarchaea group</taxon>
        <taxon>Halobacteria</taxon>
        <taxon>Halobacteriales</taxon>
        <taxon>Haloferacaceae</taxon>
        <taxon>Haloplanus</taxon>
    </lineage>
</organism>
<dbReference type="PROSITE" id="PS00839">
    <property type="entry name" value="SUMT_1"/>
    <property type="match status" value="1"/>
</dbReference>
<dbReference type="RefSeq" id="WP_379823494.1">
    <property type="nucleotide sequence ID" value="NZ_JBHUDL010000009.1"/>
</dbReference>
<dbReference type="PANTHER" id="PTHR45790">
    <property type="entry name" value="SIROHEME SYNTHASE-RELATED"/>
    <property type="match status" value="1"/>
</dbReference>
<evidence type="ECO:0000256" key="6">
    <source>
        <dbReference type="ARBA" id="ARBA00023244"/>
    </source>
</evidence>
<dbReference type="Gene3D" id="3.40.1010.10">
    <property type="entry name" value="Cobalt-precorrin-4 Transmethylase, Domain 1"/>
    <property type="match status" value="1"/>
</dbReference>
<dbReference type="GO" id="GO:0032259">
    <property type="term" value="P:methylation"/>
    <property type="evidence" value="ECO:0007669"/>
    <property type="project" value="UniProtKB-KW"/>
</dbReference>
<dbReference type="GO" id="GO:0004851">
    <property type="term" value="F:uroporphyrin-III C-methyltransferase activity"/>
    <property type="evidence" value="ECO:0007669"/>
    <property type="project" value="UniProtKB-EC"/>
</dbReference>
<dbReference type="Gene3D" id="3.30.950.10">
    <property type="entry name" value="Methyltransferase, Cobalt-precorrin-4 Transmethylase, Domain 2"/>
    <property type="match status" value="1"/>
</dbReference>
<gene>
    <name evidence="8" type="primary">cobA</name>
    <name evidence="8" type="ORF">ACFSBJ_06240</name>
</gene>
<keyword evidence="4 8" id="KW-0808">Transferase</keyword>
<keyword evidence="3 8" id="KW-0489">Methyltransferase</keyword>
<keyword evidence="9" id="KW-1185">Reference proteome</keyword>
<dbReference type="GO" id="GO:0006779">
    <property type="term" value="P:porphyrin-containing compound biosynthetic process"/>
    <property type="evidence" value="ECO:0007669"/>
    <property type="project" value="UniProtKB-KW"/>
</dbReference>
<dbReference type="InterPro" id="IPR006366">
    <property type="entry name" value="CobA/CysG_C"/>
</dbReference>
<feature type="domain" description="Tetrapyrrole methylase" evidence="7">
    <location>
        <begin position="16"/>
        <end position="229"/>
    </location>
</feature>
<dbReference type="Pfam" id="PF00590">
    <property type="entry name" value="TP_methylase"/>
    <property type="match status" value="1"/>
</dbReference>